<dbReference type="AlphaFoldDB" id="A0A1H3XJ11"/>
<feature type="signal peptide" evidence="7">
    <location>
        <begin position="1"/>
        <end position="22"/>
    </location>
</feature>
<dbReference type="InterPro" id="IPR001179">
    <property type="entry name" value="PPIase_FKBP_dom"/>
</dbReference>
<keyword evidence="3 5" id="KW-0697">Rotamase</keyword>
<sequence>MLRSCILFAVLLLLVSLVPANADNRILDEQRERNRQHHEDMLAHPEVEVLPSGLGFQQITEGSGARPSELSSVQVYYRGRLLNGDTFDAQLPPDEPIEFILHQVIPGWQEGLKRMREGGTARLHVPPQLAYGDQSMPGIPPFSLLIFDIELVRVIGFRRDEPVQSHGAYQ</sequence>
<dbReference type="PROSITE" id="PS50059">
    <property type="entry name" value="FKBP_PPIASE"/>
    <property type="match status" value="1"/>
</dbReference>
<evidence type="ECO:0000256" key="7">
    <source>
        <dbReference type="SAM" id="SignalP"/>
    </source>
</evidence>
<accession>A0A1H3XJ11</accession>
<name>A0A1H3XJ11_ALKAM</name>
<feature type="domain" description="PPIase FKBP-type" evidence="8">
    <location>
        <begin position="70"/>
        <end position="155"/>
    </location>
</feature>
<evidence type="ECO:0000256" key="2">
    <source>
        <dbReference type="ARBA" id="ARBA00006577"/>
    </source>
</evidence>
<dbReference type="GO" id="GO:0003755">
    <property type="term" value="F:peptidyl-prolyl cis-trans isomerase activity"/>
    <property type="evidence" value="ECO:0007669"/>
    <property type="project" value="UniProtKB-UniRule"/>
</dbReference>
<protein>
    <recommendedName>
        <fullName evidence="6">Peptidyl-prolyl cis-trans isomerase</fullName>
        <ecNumber evidence="6">5.2.1.8</ecNumber>
    </recommendedName>
</protein>
<comment type="catalytic activity">
    <reaction evidence="1 5 6">
        <text>[protein]-peptidylproline (omega=180) = [protein]-peptidylproline (omega=0)</text>
        <dbReference type="Rhea" id="RHEA:16237"/>
        <dbReference type="Rhea" id="RHEA-COMP:10747"/>
        <dbReference type="Rhea" id="RHEA-COMP:10748"/>
        <dbReference type="ChEBI" id="CHEBI:83833"/>
        <dbReference type="ChEBI" id="CHEBI:83834"/>
        <dbReference type="EC" id="5.2.1.8"/>
    </reaction>
</comment>
<evidence type="ECO:0000256" key="1">
    <source>
        <dbReference type="ARBA" id="ARBA00000971"/>
    </source>
</evidence>
<dbReference type="EC" id="5.2.1.8" evidence="6"/>
<dbReference type="STRING" id="152573.SAMN04488051_101271"/>
<keyword evidence="7" id="KW-0732">Signal</keyword>
<dbReference type="PANTHER" id="PTHR43811:SF23">
    <property type="entry name" value="FKBP-TYPE 22 KDA PEPTIDYL-PROLYL CIS-TRANS ISOMERASE"/>
    <property type="match status" value="1"/>
</dbReference>
<dbReference type="OrthoDB" id="9814548at2"/>
<dbReference type="EMBL" id="FNRM01000001">
    <property type="protein sequence ID" value="SDZ99435.1"/>
    <property type="molecule type" value="Genomic_DNA"/>
</dbReference>
<comment type="similarity">
    <text evidence="2 6">Belongs to the FKBP-type PPIase family.</text>
</comment>
<keyword evidence="10" id="KW-1185">Reference proteome</keyword>
<keyword evidence="4 5" id="KW-0413">Isomerase</keyword>
<dbReference type="PANTHER" id="PTHR43811">
    <property type="entry name" value="FKBP-TYPE PEPTIDYL-PROLYL CIS-TRANS ISOMERASE FKPA"/>
    <property type="match status" value="1"/>
</dbReference>
<dbReference type="Pfam" id="PF00254">
    <property type="entry name" value="FKBP_C"/>
    <property type="match status" value="1"/>
</dbReference>
<dbReference type="SUPFAM" id="SSF54534">
    <property type="entry name" value="FKBP-like"/>
    <property type="match status" value="1"/>
</dbReference>
<feature type="chain" id="PRO_5011490643" description="Peptidyl-prolyl cis-trans isomerase" evidence="7">
    <location>
        <begin position="23"/>
        <end position="170"/>
    </location>
</feature>
<reference evidence="9 10" key="1">
    <citation type="submission" date="2016-10" db="EMBL/GenBank/DDBJ databases">
        <authorList>
            <person name="de Groot N.N."/>
        </authorList>
    </citation>
    <scope>NUCLEOTIDE SEQUENCE [LARGE SCALE GENOMIC DNA]</scope>
    <source>
        <strain evidence="9 10">CGMCC 1.3430</strain>
    </source>
</reference>
<evidence type="ECO:0000256" key="5">
    <source>
        <dbReference type="PROSITE-ProRule" id="PRU00277"/>
    </source>
</evidence>
<dbReference type="Proteomes" id="UP000198773">
    <property type="component" value="Unassembled WGS sequence"/>
</dbReference>
<dbReference type="Gene3D" id="3.10.50.40">
    <property type="match status" value="1"/>
</dbReference>
<organism evidence="9 10">
    <name type="scientific">Alkalimonas amylolytica</name>
    <dbReference type="NCBI Taxonomy" id="152573"/>
    <lineage>
        <taxon>Bacteria</taxon>
        <taxon>Pseudomonadati</taxon>
        <taxon>Pseudomonadota</taxon>
        <taxon>Gammaproteobacteria</taxon>
        <taxon>Alkalimonas</taxon>
    </lineage>
</organism>
<evidence type="ECO:0000259" key="8">
    <source>
        <dbReference type="PROSITE" id="PS50059"/>
    </source>
</evidence>
<evidence type="ECO:0000313" key="10">
    <source>
        <dbReference type="Proteomes" id="UP000198773"/>
    </source>
</evidence>
<evidence type="ECO:0000256" key="6">
    <source>
        <dbReference type="RuleBase" id="RU003915"/>
    </source>
</evidence>
<evidence type="ECO:0000256" key="4">
    <source>
        <dbReference type="ARBA" id="ARBA00023235"/>
    </source>
</evidence>
<proteinExistence type="inferred from homology"/>
<gene>
    <name evidence="9" type="ORF">SAMN04488051_101271</name>
</gene>
<evidence type="ECO:0000313" key="9">
    <source>
        <dbReference type="EMBL" id="SDZ99435.1"/>
    </source>
</evidence>
<dbReference type="InterPro" id="IPR046357">
    <property type="entry name" value="PPIase_dom_sf"/>
</dbReference>
<evidence type="ECO:0000256" key="3">
    <source>
        <dbReference type="ARBA" id="ARBA00023110"/>
    </source>
</evidence>